<protein>
    <submittedName>
        <fullName evidence="2">Uncharacterized protein</fullName>
    </submittedName>
</protein>
<dbReference type="Proteomes" id="UP000029614">
    <property type="component" value="Unassembled WGS sequence"/>
</dbReference>
<proteinExistence type="predicted"/>
<gene>
    <name evidence="2" type="ORF">HMPREF9302_05760</name>
</gene>
<reference evidence="2 3" key="1">
    <citation type="submission" date="2014-07" db="EMBL/GenBank/DDBJ databases">
        <authorList>
            <person name="McCorrison J."/>
            <person name="Sanka R."/>
            <person name="Torralba M."/>
            <person name="Gillis M."/>
            <person name="Haft D.H."/>
            <person name="Methe B."/>
            <person name="Sutton G."/>
            <person name="Nelson K.E."/>
        </authorList>
    </citation>
    <scope>NUCLEOTIDE SEQUENCE [LARGE SCALE GENOMIC DNA]</scope>
    <source>
        <strain evidence="2 3">DNF00058</strain>
    </source>
</reference>
<evidence type="ECO:0000256" key="1">
    <source>
        <dbReference type="SAM" id="MobiDB-lite"/>
    </source>
</evidence>
<dbReference type="AlphaFoldDB" id="A0A096CAE9"/>
<evidence type="ECO:0000313" key="3">
    <source>
        <dbReference type="Proteomes" id="UP000029614"/>
    </source>
</evidence>
<dbReference type="RefSeq" id="WP_156098353.1">
    <property type="nucleotide sequence ID" value="NZ_JRNU01000021.1"/>
</dbReference>
<evidence type="ECO:0000313" key="2">
    <source>
        <dbReference type="EMBL" id="KGF51902.1"/>
    </source>
</evidence>
<accession>A0A096CAE9</accession>
<keyword evidence="3" id="KW-1185">Reference proteome</keyword>
<name>A0A096CAE9_9BACT</name>
<organism evidence="2 3">
    <name type="scientific">Prevotella amnii DNF00058</name>
    <dbReference type="NCBI Taxonomy" id="1401066"/>
    <lineage>
        <taxon>Bacteria</taxon>
        <taxon>Pseudomonadati</taxon>
        <taxon>Bacteroidota</taxon>
        <taxon>Bacteroidia</taxon>
        <taxon>Bacteroidales</taxon>
        <taxon>Prevotellaceae</taxon>
        <taxon>Prevotella</taxon>
    </lineage>
</organism>
<feature type="region of interest" description="Disordered" evidence="1">
    <location>
        <begin position="47"/>
        <end position="68"/>
    </location>
</feature>
<dbReference type="EMBL" id="JRNU01000021">
    <property type="protein sequence ID" value="KGF51902.1"/>
    <property type="molecule type" value="Genomic_DNA"/>
</dbReference>
<sequence length="68" mass="8192">MNFSERRNEQRTIRLKLFLGDSRLKSRCEQEKELFEVWKILEYHSGGRRKGKYPKNGSYKSSANLLKR</sequence>
<feature type="compositionally biased region" description="Polar residues" evidence="1">
    <location>
        <begin position="58"/>
        <end position="68"/>
    </location>
</feature>
<comment type="caution">
    <text evidence="2">The sequence shown here is derived from an EMBL/GenBank/DDBJ whole genome shotgun (WGS) entry which is preliminary data.</text>
</comment>